<dbReference type="STRING" id="118168.MC7420_4617"/>
<dbReference type="HOGENOM" id="CLU_2506971_0_0_3"/>
<feature type="modified residue" description="Phosphohistidine" evidence="1">
    <location>
        <position position="46"/>
    </location>
</feature>
<dbReference type="eggNOG" id="COG2198">
    <property type="taxonomic scope" value="Bacteria"/>
</dbReference>
<proteinExistence type="predicted"/>
<sequence>MEIDEDLKEFLVEGYEHLNQLEGDLVALEQSTSDAEVINRIYRHLHTIKGNSGFLGLEKLQGITHGGENLLSRLGTCGKIEYQSL</sequence>
<reference evidence="3 4" key="1">
    <citation type="submission" date="2008-07" db="EMBL/GenBank/DDBJ databases">
        <authorList>
            <person name="Tandeau de Marsac N."/>
            <person name="Ferriera S."/>
            <person name="Johnson J."/>
            <person name="Kravitz S."/>
            <person name="Beeson K."/>
            <person name="Sutton G."/>
            <person name="Rogers Y.-H."/>
            <person name="Friedman R."/>
            <person name="Frazier M."/>
            <person name="Venter J.C."/>
        </authorList>
    </citation>
    <scope>NUCLEOTIDE SEQUENCE [LARGE SCALE GENOMIC DNA]</scope>
    <source>
        <strain evidence="3 4">PCC 7420</strain>
    </source>
</reference>
<dbReference type="GO" id="GO:0000160">
    <property type="term" value="P:phosphorelay signal transduction system"/>
    <property type="evidence" value="ECO:0007669"/>
    <property type="project" value="InterPro"/>
</dbReference>
<keyword evidence="4" id="KW-1185">Reference proteome</keyword>
<dbReference type="Proteomes" id="UP000003835">
    <property type="component" value="Unassembled WGS sequence"/>
</dbReference>
<dbReference type="InterPro" id="IPR051315">
    <property type="entry name" value="Bact_Chemotaxis_CheA"/>
</dbReference>
<evidence type="ECO:0000256" key="1">
    <source>
        <dbReference type="PROSITE-ProRule" id="PRU00110"/>
    </source>
</evidence>
<evidence type="ECO:0000259" key="2">
    <source>
        <dbReference type="PROSITE" id="PS50894"/>
    </source>
</evidence>
<feature type="domain" description="HPt" evidence="2">
    <location>
        <begin position="1"/>
        <end position="85"/>
    </location>
</feature>
<evidence type="ECO:0000313" key="3">
    <source>
        <dbReference type="EMBL" id="EDX76361.1"/>
    </source>
</evidence>
<accession>B4VNT6</accession>
<dbReference type="EMBL" id="DS989846">
    <property type="protein sequence ID" value="EDX76361.1"/>
    <property type="molecule type" value="Genomic_DNA"/>
</dbReference>
<dbReference type="RefSeq" id="WP_006100095.1">
    <property type="nucleotide sequence ID" value="NZ_DS989846.1"/>
</dbReference>
<organism evidence="3 4">
    <name type="scientific">Coleofasciculus chthonoplastes PCC 7420</name>
    <dbReference type="NCBI Taxonomy" id="118168"/>
    <lineage>
        <taxon>Bacteria</taxon>
        <taxon>Bacillati</taxon>
        <taxon>Cyanobacteriota</taxon>
        <taxon>Cyanophyceae</taxon>
        <taxon>Coleofasciculales</taxon>
        <taxon>Coleofasciculaceae</taxon>
        <taxon>Coleofasciculus</taxon>
    </lineage>
</organism>
<protein>
    <recommendedName>
        <fullName evidence="2">HPt domain-containing protein</fullName>
    </recommendedName>
</protein>
<dbReference type="SUPFAM" id="SSF47226">
    <property type="entry name" value="Histidine-containing phosphotransfer domain, HPT domain"/>
    <property type="match status" value="1"/>
</dbReference>
<keyword evidence="1" id="KW-0597">Phosphoprotein</keyword>
<dbReference type="AlphaFoldDB" id="B4VNT6"/>
<dbReference type="SMART" id="SM00073">
    <property type="entry name" value="HPT"/>
    <property type="match status" value="1"/>
</dbReference>
<dbReference type="PANTHER" id="PTHR43395:SF1">
    <property type="entry name" value="CHEMOTAXIS PROTEIN CHEA"/>
    <property type="match status" value="1"/>
</dbReference>
<dbReference type="InterPro" id="IPR036641">
    <property type="entry name" value="HPT_dom_sf"/>
</dbReference>
<dbReference type="CDD" id="cd00088">
    <property type="entry name" value="HPT"/>
    <property type="match status" value="1"/>
</dbReference>
<gene>
    <name evidence="3" type="ORF">MC7420_4617</name>
</gene>
<dbReference type="OrthoDB" id="9803176at2"/>
<name>B4VNT6_9CYAN</name>
<dbReference type="InterPro" id="IPR008207">
    <property type="entry name" value="Sig_transdc_His_kin_Hpt_dom"/>
</dbReference>
<dbReference type="PANTHER" id="PTHR43395">
    <property type="entry name" value="SENSOR HISTIDINE KINASE CHEA"/>
    <property type="match status" value="1"/>
</dbReference>
<dbReference type="PROSITE" id="PS50894">
    <property type="entry name" value="HPT"/>
    <property type="match status" value="1"/>
</dbReference>
<dbReference type="Pfam" id="PF01627">
    <property type="entry name" value="Hpt"/>
    <property type="match status" value="1"/>
</dbReference>
<dbReference type="Gene3D" id="1.20.120.160">
    <property type="entry name" value="HPT domain"/>
    <property type="match status" value="1"/>
</dbReference>
<evidence type="ECO:0000313" key="4">
    <source>
        <dbReference type="Proteomes" id="UP000003835"/>
    </source>
</evidence>